<dbReference type="InterPro" id="IPR010982">
    <property type="entry name" value="Lambda_DNA-bd_dom_sf"/>
</dbReference>
<keyword evidence="1" id="KW-0812">Transmembrane</keyword>
<protein>
    <submittedName>
        <fullName evidence="3">Conserved putative membrane protein</fullName>
    </submittedName>
</protein>
<dbReference type="GO" id="GO:0003677">
    <property type="term" value="F:DNA binding"/>
    <property type="evidence" value="ECO:0007669"/>
    <property type="project" value="InterPro"/>
</dbReference>
<dbReference type="InterPro" id="IPR050400">
    <property type="entry name" value="Bact_Cytoskel_RodZ"/>
</dbReference>
<dbReference type="eggNOG" id="COG1426">
    <property type="taxonomic scope" value="Bacteria"/>
</dbReference>
<dbReference type="PANTHER" id="PTHR34475:SF1">
    <property type="entry name" value="CYTOSKELETON PROTEIN RODZ"/>
    <property type="match status" value="1"/>
</dbReference>
<gene>
    <name evidence="3" type="ORF">CSEC_2320</name>
</gene>
<dbReference type="CDD" id="cd00093">
    <property type="entry name" value="HTH_XRE"/>
    <property type="match status" value="1"/>
</dbReference>
<accession>A0A090D182</accession>
<dbReference type="SUPFAM" id="SSF47413">
    <property type="entry name" value="lambda repressor-like DNA-binding domains"/>
    <property type="match status" value="1"/>
</dbReference>
<evidence type="ECO:0000259" key="2">
    <source>
        <dbReference type="PROSITE" id="PS50943"/>
    </source>
</evidence>
<feature type="transmembrane region" description="Helical" evidence="1">
    <location>
        <begin position="107"/>
        <end position="128"/>
    </location>
</feature>
<keyword evidence="1" id="KW-1133">Transmembrane helix</keyword>
<evidence type="ECO:0000313" key="4">
    <source>
        <dbReference type="Proteomes" id="UP000031552"/>
    </source>
</evidence>
<dbReference type="PROSITE" id="PS50943">
    <property type="entry name" value="HTH_CROC1"/>
    <property type="match status" value="1"/>
</dbReference>
<feature type="domain" description="HTH cro/C1-type" evidence="2">
    <location>
        <begin position="12"/>
        <end position="72"/>
    </location>
</feature>
<keyword evidence="1" id="KW-0472">Membrane</keyword>
<comment type="caution">
    <text evidence="3">The sequence shown here is derived from an EMBL/GenBank/DDBJ whole genome shotgun (WGS) entry which is preliminary data.</text>
</comment>
<reference evidence="3" key="2">
    <citation type="submission" date="2014-09" db="EMBL/GenBank/DDBJ databases">
        <title>Criblamydia sequanensis harbors a mega-plasmid encoding arsenite resistance.</title>
        <authorList>
            <person name="Bertelli C."/>
            <person name="Goesmann A."/>
            <person name="Greub G."/>
        </authorList>
    </citation>
    <scope>NUCLEOTIDE SEQUENCE [LARGE SCALE GENOMIC DNA]</scope>
    <source>
        <strain evidence="3">CRIB-18</strain>
    </source>
</reference>
<dbReference type="STRING" id="1437425.CSEC_2320"/>
<dbReference type="OrthoDB" id="9797543at2"/>
<dbReference type="PANTHER" id="PTHR34475">
    <property type="match status" value="1"/>
</dbReference>
<evidence type="ECO:0000256" key="1">
    <source>
        <dbReference type="SAM" id="Phobius"/>
    </source>
</evidence>
<evidence type="ECO:0000313" key="3">
    <source>
        <dbReference type="EMBL" id="CDR35126.1"/>
    </source>
</evidence>
<dbReference type="InterPro" id="IPR001387">
    <property type="entry name" value="Cro/C1-type_HTH"/>
</dbReference>
<proteinExistence type="predicted"/>
<dbReference type="EMBL" id="CCEJ010000013">
    <property type="protein sequence ID" value="CDR35126.1"/>
    <property type="molecule type" value="Genomic_DNA"/>
</dbReference>
<reference evidence="3" key="1">
    <citation type="submission" date="2013-12" db="EMBL/GenBank/DDBJ databases">
        <authorList>
            <person name="Linke B."/>
        </authorList>
    </citation>
    <scope>NUCLEOTIDE SEQUENCE [LARGE SCALE GENOMIC DNA]</scope>
    <source>
        <strain evidence="3">CRIB-18</strain>
    </source>
</reference>
<dbReference type="Gene3D" id="1.10.260.40">
    <property type="entry name" value="lambda repressor-like DNA-binding domains"/>
    <property type="match status" value="1"/>
</dbReference>
<dbReference type="RefSeq" id="WP_041018675.1">
    <property type="nucleotide sequence ID" value="NZ_CCEJ010000013.1"/>
</dbReference>
<dbReference type="AlphaFoldDB" id="A0A090D182"/>
<keyword evidence="4" id="KW-1185">Reference proteome</keyword>
<dbReference type="Pfam" id="PF13413">
    <property type="entry name" value="HTH_25"/>
    <property type="match status" value="1"/>
</dbReference>
<dbReference type="Proteomes" id="UP000031552">
    <property type="component" value="Unassembled WGS sequence"/>
</dbReference>
<name>A0A090D182_9BACT</name>
<sequence>MTSQSTQVGELFKQKRKERNLSLKEAENATSIRVNYLQAIETGEISKLISPIYAQGFIKQYASFLGLDGDIILKEHPELFGRPQPQEFAYGIGTLEVRDNPGAGVKWLPNSIWILAFTASIIVAWWLARYLEVI</sequence>
<organism evidence="3 4">
    <name type="scientific">Candidatus Criblamydia sequanensis CRIB-18</name>
    <dbReference type="NCBI Taxonomy" id="1437425"/>
    <lineage>
        <taxon>Bacteria</taxon>
        <taxon>Pseudomonadati</taxon>
        <taxon>Chlamydiota</taxon>
        <taxon>Chlamydiia</taxon>
        <taxon>Parachlamydiales</taxon>
        <taxon>Candidatus Criblamydiaceae</taxon>
        <taxon>Candidatus Criblamydia</taxon>
    </lineage>
</organism>
<dbReference type="SMART" id="SM00530">
    <property type="entry name" value="HTH_XRE"/>
    <property type="match status" value="1"/>
</dbReference>